<keyword evidence="4" id="KW-0272">Extracellular matrix</keyword>
<reference evidence="15 16" key="1">
    <citation type="submission" date="2014-03" db="EMBL/GenBank/DDBJ databases">
        <authorList>
            <person name="Warren W."/>
            <person name="Wilson R.K."/>
        </authorList>
    </citation>
    <scope>NUCLEOTIDE SEQUENCE</scope>
</reference>
<protein>
    <submittedName>
        <fullName evidence="15">Fibrillin 3</fullName>
    </submittedName>
</protein>
<feature type="domain" description="EGF-like" evidence="13">
    <location>
        <begin position="1267"/>
        <end position="1305"/>
    </location>
</feature>
<dbReference type="FunFam" id="2.10.25.10:FF:000038">
    <property type="entry name" value="Fibrillin 2"/>
    <property type="match status" value="1"/>
</dbReference>
<feature type="domain" description="TB" evidence="14">
    <location>
        <begin position="2265"/>
        <end position="2318"/>
    </location>
</feature>
<keyword evidence="9 11" id="KW-1015">Disulfide bond</keyword>
<dbReference type="FunFam" id="2.10.25.10:FF:000096">
    <property type="entry name" value="Putative fibrillin 2"/>
    <property type="match status" value="1"/>
</dbReference>
<proteinExistence type="inferred from homology"/>
<dbReference type="GO" id="GO:0005509">
    <property type="term" value="F:calcium ion binding"/>
    <property type="evidence" value="ECO:0007669"/>
    <property type="project" value="InterPro"/>
</dbReference>
<keyword evidence="8" id="KW-0106">Calcium</keyword>
<feature type="domain" description="EGF-like" evidence="13">
    <location>
        <begin position="856"/>
        <end position="897"/>
    </location>
</feature>
<dbReference type="Pfam" id="PF21364">
    <property type="entry name" value="EGF_FBN_1st"/>
    <property type="match status" value="1"/>
</dbReference>
<dbReference type="FunFam" id="2.10.25.10:FF:000010">
    <property type="entry name" value="Pro-epidermal growth factor"/>
    <property type="match status" value="2"/>
</dbReference>
<evidence type="ECO:0000256" key="3">
    <source>
        <dbReference type="ARBA" id="ARBA00022525"/>
    </source>
</evidence>
<feature type="domain" description="EGF-like" evidence="13">
    <location>
        <begin position="518"/>
        <end position="558"/>
    </location>
</feature>
<evidence type="ECO:0000256" key="8">
    <source>
        <dbReference type="ARBA" id="ARBA00022837"/>
    </source>
</evidence>
<dbReference type="FunFam" id="3.90.290.10:FF:000010">
    <property type="entry name" value="Fibrillin 2"/>
    <property type="match status" value="1"/>
</dbReference>
<dbReference type="Gene3D" id="3.90.290.10">
    <property type="entry name" value="TGF-beta binding (TB) domain"/>
    <property type="match status" value="9"/>
</dbReference>
<keyword evidence="3" id="KW-0964">Secreted</keyword>
<dbReference type="FunFam" id="2.10.25.10:FF:000097">
    <property type="entry name" value="Fibrillin 2"/>
    <property type="match status" value="1"/>
</dbReference>
<feature type="domain" description="EGF-like" evidence="13">
    <location>
        <begin position="1058"/>
        <end position="1099"/>
    </location>
</feature>
<feature type="domain" description="EGF-like" evidence="13">
    <location>
        <begin position="1391"/>
        <end position="1427"/>
    </location>
</feature>
<evidence type="ECO:0000256" key="10">
    <source>
        <dbReference type="ARBA" id="ARBA00023180"/>
    </source>
</evidence>
<dbReference type="FunFam" id="3.90.290.10:FF:000008">
    <property type="entry name" value="Fibrillin 3"/>
    <property type="match status" value="1"/>
</dbReference>
<dbReference type="EMBL" id="AQIB01154576">
    <property type="status" value="NOT_ANNOTATED_CDS"/>
    <property type="molecule type" value="Genomic_DNA"/>
</dbReference>
<feature type="domain" description="EGF-like" evidence="13">
    <location>
        <begin position="1936"/>
        <end position="1973"/>
    </location>
</feature>
<dbReference type="FunFam" id="2.10.25.10:FF:000133">
    <property type="entry name" value="Fibrillin 3"/>
    <property type="match status" value="1"/>
</dbReference>
<feature type="domain" description="TB" evidence="14">
    <location>
        <begin position="1477"/>
        <end position="1533"/>
    </location>
</feature>
<dbReference type="Pfam" id="PF00683">
    <property type="entry name" value="TB"/>
    <property type="match status" value="9"/>
</dbReference>
<dbReference type="EMBL" id="AQIB01154570">
    <property type="status" value="NOT_ANNOTATED_CDS"/>
    <property type="molecule type" value="Genomic_DNA"/>
</dbReference>
<dbReference type="FunFam" id="2.10.25.10:FF:000023">
    <property type="entry name" value="Fibrillin 2"/>
    <property type="match status" value="2"/>
</dbReference>
<dbReference type="FunFam" id="3.90.290.10:FF:000005">
    <property type="entry name" value="Fibrillin 2"/>
    <property type="match status" value="1"/>
</dbReference>
<evidence type="ECO:0000256" key="7">
    <source>
        <dbReference type="ARBA" id="ARBA00022737"/>
    </source>
</evidence>
<feature type="domain" description="EGF-like" evidence="13">
    <location>
        <begin position="2093"/>
        <end position="2132"/>
    </location>
</feature>
<dbReference type="PROSITE" id="PS00022">
    <property type="entry name" value="EGF_1"/>
    <property type="match status" value="1"/>
</dbReference>
<dbReference type="FunFam" id="2.10.25.10:FF:000017">
    <property type="entry name" value="latent-transforming growth factor beta-binding protein 4 isoform X1"/>
    <property type="match status" value="1"/>
</dbReference>
<dbReference type="FunFam" id="2.10.25.10:FF:000618">
    <property type="entry name" value="Fibrillin 3"/>
    <property type="match status" value="1"/>
</dbReference>
<dbReference type="InterPro" id="IPR052080">
    <property type="entry name" value="vWF_C/EGF_Fibrillin"/>
</dbReference>
<dbReference type="OMA" id="QGHCVFG"/>
<dbReference type="InterPro" id="IPR017878">
    <property type="entry name" value="TB_dom"/>
</dbReference>
<dbReference type="PIRSF" id="PIRSF036312">
    <property type="entry name" value="Fibrillin"/>
    <property type="match status" value="1"/>
</dbReference>
<dbReference type="FunFam" id="2.10.25.10:FF:000087">
    <property type="entry name" value="Fibrillin 2"/>
    <property type="match status" value="1"/>
</dbReference>
<feature type="signal peptide" evidence="12">
    <location>
        <begin position="1"/>
        <end position="31"/>
    </location>
</feature>
<dbReference type="FunFam" id="3.90.290.10:FF:000009">
    <property type="entry name" value="Fibrillin 2"/>
    <property type="match status" value="1"/>
</dbReference>
<feature type="domain" description="TB" evidence="14">
    <location>
        <begin position="1982"/>
        <end position="2035"/>
    </location>
</feature>
<feature type="domain" description="EGF-like" evidence="13">
    <location>
        <begin position="2535"/>
        <end position="2572"/>
    </location>
</feature>
<dbReference type="Ensembl" id="ENSCSAT00000006103.1">
    <property type="protein sequence ID" value="ENSCSAP00000004313.1"/>
    <property type="gene ID" value="ENSCSAG00000008125.1"/>
</dbReference>
<dbReference type="SUPFAM" id="SSF57196">
    <property type="entry name" value="EGF/Laminin"/>
    <property type="match status" value="7"/>
</dbReference>
<evidence type="ECO:0000256" key="9">
    <source>
        <dbReference type="ARBA" id="ARBA00023157"/>
    </source>
</evidence>
<feature type="disulfide bond" evidence="11">
    <location>
        <begin position="757"/>
        <end position="767"/>
    </location>
</feature>
<evidence type="ECO:0000256" key="2">
    <source>
        <dbReference type="ARBA" id="ARBA00008972"/>
    </source>
</evidence>
<feature type="domain" description="EGF-like" evidence="13">
    <location>
        <begin position="1349"/>
        <end position="1390"/>
    </location>
</feature>
<feature type="domain" description="TB" evidence="14">
    <location>
        <begin position="797"/>
        <end position="836"/>
    </location>
</feature>
<dbReference type="InterPro" id="IPR001881">
    <property type="entry name" value="EGF-like_Ca-bd_dom"/>
</dbReference>
<comment type="subcellular location">
    <subcellularLocation>
        <location evidence="1">Secreted</location>
        <location evidence="1">Extracellular space</location>
        <location evidence="1">Extracellular matrix</location>
    </subcellularLocation>
</comment>
<dbReference type="FunFam" id="2.10.25.10:FF:000071">
    <property type="entry name" value="Fibrillin 2"/>
    <property type="match status" value="1"/>
</dbReference>
<feature type="domain" description="EGF-like" evidence="13">
    <location>
        <begin position="2413"/>
        <end position="2449"/>
    </location>
</feature>
<keyword evidence="16" id="KW-1185">Reference proteome</keyword>
<feature type="domain" description="TB" evidence="14">
    <location>
        <begin position="293"/>
        <end position="346"/>
    </location>
</feature>
<evidence type="ECO:0000259" key="13">
    <source>
        <dbReference type="PROSITE" id="PS50026"/>
    </source>
</evidence>
<dbReference type="EMBL" id="AQIB01154574">
    <property type="status" value="NOT_ANNOTATED_CDS"/>
    <property type="molecule type" value="Genomic_DNA"/>
</dbReference>
<dbReference type="GO" id="GO:0030023">
    <property type="term" value="F:extracellular matrix constituent conferring elasticity"/>
    <property type="evidence" value="ECO:0007669"/>
    <property type="project" value="UniProtKB-ARBA"/>
</dbReference>
<feature type="domain" description="EGF-like" evidence="13">
    <location>
        <begin position="2051"/>
        <end position="2092"/>
    </location>
</feature>
<feature type="disulfide bond" evidence="11">
    <location>
        <begin position="2499"/>
        <end position="2509"/>
    </location>
</feature>
<dbReference type="InterPro" id="IPR000152">
    <property type="entry name" value="EGF-type_Asp/Asn_hydroxyl_site"/>
</dbReference>
<dbReference type="FunFam" id="2.10.25.10:FF:000002">
    <property type="entry name" value="Latent-transforming growth factor beta-binding protein 3"/>
    <property type="match status" value="1"/>
</dbReference>
<dbReference type="FunFam" id="3.90.290.10:FF:000020">
    <property type="entry name" value="Fibrillin-1"/>
    <property type="match status" value="1"/>
</dbReference>
<feature type="domain" description="EGF-like" evidence="13">
    <location>
        <begin position="2219"/>
        <end position="2260"/>
    </location>
</feature>
<dbReference type="Pfam" id="PF12662">
    <property type="entry name" value="cEGF"/>
    <property type="match status" value="1"/>
</dbReference>
<evidence type="ECO:0000256" key="4">
    <source>
        <dbReference type="ARBA" id="ARBA00022530"/>
    </source>
</evidence>
<organism evidence="15 16">
    <name type="scientific">Chlorocebus sabaeus</name>
    <name type="common">Green monkey</name>
    <name type="synonym">Simia sabaea</name>
    <dbReference type="NCBI Taxonomy" id="60711"/>
    <lineage>
        <taxon>Eukaryota</taxon>
        <taxon>Metazoa</taxon>
        <taxon>Chordata</taxon>
        <taxon>Craniata</taxon>
        <taxon>Vertebrata</taxon>
        <taxon>Euteleostomi</taxon>
        <taxon>Mammalia</taxon>
        <taxon>Eutheria</taxon>
        <taxon>Euarchontoglires</taxon>
        <taxon>Primates</taxon>
        <taxon>Haplorrhini</taxon>
        <taxon>Catarrhini</taxon>
        <taxon>Cercopithecidae</taxon>
        <taxon>Cercopithecinae</taxon>
        <taxon>Chlorocebus</taxon>
    </lineage>
</organism>
<feature type="domain" description="EGF-like" evidence="13">
    <location>
        <begin position="2330"/>
        <end position="2371"/>
    </location>
</feature>
<evidence type="ECO:0000313" key="16">
    <source>
        <dbReference type="Proteomes" id="UP000029965"/>
    </source>
</evidence>
<dbReference type="EMBL" id="AQIB01154569">
    <property type="status" value="NOT_ANNOTATED_CDS"/>
    <property type="molecule type" value="Genomic_DNA"/>
</dbReference>
<dbReference type="PROSITE" id="PS51364">
    <property type="entry name" value="TB"/>
    <property type="match status" value="9"/>
</dbReference>
<feature type="domain" description="EGF-like" evidence="13">
    <location>
        <begin position="1592"/>
        <end position="1633"/>
    </location>
</feature>
<dbReference type="Bgee" id="ENSCSAG00000008125">
    <property type="expression patterns" value="Expressed in prefrontal cortex"/>
</dbReference>
<keyword evidence="10" id="KW-0325">Glycoprotein</keyword>
<name>A0A0D9R6S4_CHLSB</name>
<dbReference type="InterPro" id="IPR009030">
    <property type="entry name" value="Growth_fac_rcpt_cys_sf"/>
</dbReference>
<dbReference type="InterPro" id="IPR026823">
    <property type="entry name" value="cEGF"/>
</dbReference>
<feature type="domain" description="EGF-like" evidence="13">
    <location>
        <begin position="147"/>
        <end position="179"/>
    </location>
</feature>
<keyword evidence="5 11" id="KW-0245">EGF-like domain</keyword>
<dbReference type="PROSITE" id="PS01187">
    <property type="entry name" value="EGF_CA"/>
    <property type="match status" value="14"/>
</dbReference>
<dbReference type="PROSITE" id="PS50026">
    <property type="entry name" value="EGF_3"/>
    <property type="match status" value="31"/>
</dbReference>
<feature type="disulfide bond" evidence="11">
    <location>
        <begin position="169"/>
        <end position="178"/>
    </location>
</feature>
<dbReference type="Proteomes" id="UP000029965">
    <property type="component" value="Chromosome 6"/>
</dbReference>
<dbReference type="FunFam" id="2.10.25.10:FF:000003">
    <property type="entry name" value="fibrillin-1 isoform X1"/>
    <property type="match status" value="15"/>
</dbReference>
<evidence type="ECO:0000256" key="12">
    <source>
        <dbReference type="SAM" id="SignalP"/>
    </source>
</evidence>
<dbReference type="InterPro" id="IPR000742">
    <property type="entry name" value="EGF"/>
</dbReference>
<feature type="domain" description="EGF-like" evidence="13">
    <location>
        <begin position="247"/>
        <end position="288"/>
    </location>
</feature>
<dbReference type="FunFam" id="3.90.290.10:FF:000006">
    <property type="entry name" value="Fibrillin 2"/>
    <property type="match status" value="1"/>
</dbReference>
<accession>A0A0D9R6S4</accession>
<dbReference type="GO" id="GO:0001527">
    <property type="term" value="C:microfibril"/>
    <property type="evidence" value="ECO:0007669"/>
    <property type="project" value="UniProtKB-ARBA"/>
</dbReference>
<dbReference type="InterPro" id="IPR049883">
    <property type="entry name" value="NOTCH1_EGF-like"/>
</dbReference>
<dbReference type="FunFam" id="2.10.25.10:FF:000014">
    <property type="entry name" value="Latent-transforming growth factor beta-binding protein 3"/>
    <property type="match status" value="1"/>
</dbReference>
<feature type="domain" description="EGF-like" evidence="13">
    <location>
        <begin position="1550"/>
        <end position="1591"/>
    </location>
</feature>
<evidence type="ECO:0000256" key="11">
    <source>
        <dbReference type="PROSITE-ProRule" id="PRU00076"/>
    </source>
</evidence>
<dbReference type="Pfam" id="PF14670">
    <property type="entry name" value="FXa_inhibition"/>
    <property type="match status" value="1"/>
</dbReference>
<keyword evidence="6 12" id="KW-0732">Signal</keyword>
<dbReference type="FunFam" id="2.10.25.10:FF:000058">
    <property type="entry name" value="Fibrillin 2"/>
    <property type="match status" value="1"/>
</dbReference>
<evidence type="ECO:0000256" key="1">
    <source>
        <dbReference type="ARBA" id="ARBA00004498"/>
    </source>
</evidence>
<dbReference type="FunFam" id="3.90.290.10:FF:000011">
    <property type="entry name" value="Fibrillin 2"/>
    <property type="match status" value="1"/>
</dbReference>
<dbReference type="CDD" id="cd00054">
    <property type="entry name" value="EGF_CA"/>
    <property type="match status" value="26"/>
</dbReference>
<dbReference type="InterPro" id="IPR049388">
    <property type="entry name" value="FBN_EGF_N"/>
</dbReference>
<dbReference type="eggNOG" id="KOG1217">
    <property type="taxonomic scope" value="Eukaryota"/>
</dbReference>
<feature type="domain" description="EGF-like" evidence="13">
    <location>
        <begin position="2452"/>
        <end position="2494"/>
    </location>
</feature>
<dbReference type="InterPro" id="IPR018097">
    <property type="entry name" value="EGF_Ca-bd_CS"/>
</dbReference>
<dbReference type="EMBL" id="AQIB01154572">
    <property type="status" value="NOT_ANNOTATED_CDS"/>
    <property type="molecule type" value="Genomic_DNA"/>
</dbReference>
<dbReference type="SUPFAM" id="SSF57581">
    <property type="entry name" value="TB module/8-cys domain"/>
    <property type="match status" value="9"/>
</dbReference>
<dbReference type="Pfam" id="PF07645">
    <property type="entry name" value="EGF_CA"/>
    <property type="match status" value="31"/>
</dbReference>
<dbReference type="FunFam" id="3.90.290.10:FF:000003">
    <property type="entry name" value="Fibrillin 3"/>
    <property type="match status" value="1"/>
</dbReference>
<dbReference type="InterPro" id="IPR036773">
    <property type="entry name" value="TB_dom_sf"/>
</dbReference>
<feature type="domain" description="EGF-like" evidence="13">
    <location>
        <begin position="753"/>
        <end position="792"/>
    </location>
</feature>
<evidence type="ECO:0000256" key="6">
    <source>
        <dbReference type="ARBA" id="ARBA00022729"/>
    </source>
</evidence>
<dbReference type="GO" id="GO:0048048">
    <property type="term" value="P:embryonic eye morphogenesis"/>
    <property type="evidence" value="ECO:0007669"/>
    <property type="project" value="UniProtKB-ARBA"/>
</dbReference>
<feature type="domain" description="EGF-like" evidence="13">
    <location>
        <begin position="1308"/>
        <end position="1348"/>
    </location>
</feature>
<feature type="domain" description="EGF-like" evidence="13">
    <location>
        <begin position="1432"/>
        <end position="1472"/>
    </location>
</feature>
<dbReference type="GO" id="GO:0043010">
    <property type="term" value="P:camera-type eye development"/>
    <property type="evidence" value="ECO:0007669"/>
    <property type="project" value="UniProtKB-ARBA"/>
</dbReference>
<dbReference type="PANTHER" id="PTHR47333:SF5">
    <property type="entry name" value="FIBRILLIN-3"/>
    <property type="match status" value="1"/>
</dbReference>
<feature type="domain" description="EGF-like" evidence="13">
    <location>
        <begin position="1100"/>
        <end position="1141"/>
    </location>
</feature>
<dbReference type="PROSITE" id="PS01186">
    <property type="entry name" value="EGF_2"/>
    <property type="match status" value="21"/>
</dbReference>
<evidence type="ECO:0000256" key="5">
    <source>
        <dbReference type="ARBA" id="ARBA00022536"/>
    </source>
</evidence>
<dbReference type="InterPro" id="IPR040872">
    <property type="entry name" value="Fibrillin_U_N"/>
</dbReference>
<feature type="domain" description="TB" evidence="14">
    <location>
        <begin position="185"/>
        <end position="228"/>
    </location>
</feature>
<feature type="domain" description="TB" evidence="14">
    <location>
        <begin position="1638"/>
        <end position="1690"/>
    </location>
</feature>
<keyword evidence="7" id="KW-0677">Repeat</keyword>
<dbReference type="GeneTree" id="ENSGT00950000183158"/>
<feature type="domain" description="EGF-like" evidence="13">
    <location>
        <begin position="2133"/>
        <end position="2173"/>
    </location>
</feature>
<feature type="domain" description="EGF-like" evidence="13">
    <location>
        <begin position="1225"/>
        <end position="1262"/>
    </location>
</feature>
<dbReference type="PANTHER" id="PTHR47333">
    <property type="entry name" value="VON WILLEBRAND FACTOR C AND EGF DOMAIN-CONTAINING PROTEIN"/>
    <property type="match status" value="1"/>
</dbReference>
<evidence type="ECO:0000259" key="14">
    <source>
        <dbReference type="PROSITE" id="PS51364"/>
    </source>
</evidence>
<dbReference type="Gene3D" id="2.10.25.10">
    <property type="entry name" value="Laminin"/>
    <property type="match status" value="36"/>
</dbReference>
<reference evidence="15" key="2">
    <citation type="submission" date="2025-08" db="UniProtKB">
        <authorList>
            <consortium name="Ensembl"/>
        </authorList>
    </citation>
    <scope>IDENTIFICATION</scope>
</reference>
<evidence type="ECO:0000313" key="15">
    <source>
        <dbReference type="Ensembl" id="ENSCSAP00000004313.1"/>
    </source>
</evidence>
<feature type="domain" description="EGF-like" evidence="13">
    <location>
        <begin position="669"/>
        <end position="710"/>
    </location>
</feature>
<dbReference type="FunFam" id="2.10.25.10:FF:000008">
    <property type="entry name" value="Signal peptide, CUB domain, EGF-like 2"/>
    <property type="match status" value="1"/>
</dbReference>
<dbReference type="EMBL" id="AQIB01154571">
    <property type="status" value="NOT_ANNOTATED_CDS"/>
    <property type="molecule type" value="Genomic_DNA"/>
</dbReference>
<comment type="caution">
    <text evidence="11">Lacks conserved residue(s) required for the propagation of feature annotation.</text>
</comment>
<dbReference type="STRING" id="60711.ENSCSAP00000004313"/>
<dbReference type="SUPFAM" id="SSF57184">
    <property type="entry name" value="Growth factor receptor domain"/>
    <property type="match status" value="9"/>
</dbReference>
<dbReference type="EMBL" id="AQIB01154577">
    <property type="status" value="NOT_ANNOTATED_CDS"/>
    <property type="molecule type" value="Genomic_DNA"/>
</dbReference>
<feature type="domain" description="TB" evidence="14">
    <location>
        <begin position="605"/>
        <end position="657"/>
    </location>
</feature>
<feature type="domain" description="TB" evidence="14">
    <location>
        <begin position="902"/>
        <end position="953"/>
    </location>
</feature>
<dbReference type="FunFam" id="3.90.290.10:FF:000007">
    <property type="entry name" value="Fibrillin 2"/>
    <property type="match status" value="1"/>
</dbReference>
<dbReference type="FunFam" id="2.10.25.10:FF:000049">
    <property type="entry name" value="Fibrillin 2"/>
    <property type="match status" value="1"/>
</dbReference>
<sequence length="2776" mass="296064">MTLEGLCLARGPLARLLLAWSALLCMAGGQGRWDGALEAAGPGRVRRRGSPGILQGPNVCGSRFHAYCCPGWRTFPGRSQCVVPICRRACGEGFCSQPNLCTCADGTLAPSCGVSRGSGCSVSCMNGGTCRGASCVCQKGYTGTVCGQPICDRGCHNGGRCIGPNRCACVYGFMGPQCERDYRTGPCFGQVGPEGCQRQLTGLACTKALCCATVGRAWGLPCELCPAQPHPCRRGFIPNIHTGACQDVDECQAVPGLCQGGSCVNTVGSFHCHCPVGYRLGDSSVACEDHRAGTCFSVLFGGRCAGDLTGHHTRRQCCCDKGRCWAAGLTPELCPPRGSNEFQQLCAQGLLLLPGHPGLFPGLLGFGSNGMGARLGPAQLNPHGSDGRGVPSLGPGNSNIGETWGLGGTFQDLKDGPGSGERALNRGGCPGLRARCGDATSSPCHLGGSDHLGLPKCWDYRCEPPWGLAVSPGWSAVVQSQLTATSASRVQDLGRQEGRLRLECSGAILAHCNLRCPDHNECATSTMCVNGVCLNEDGSFSCLCKPGFLLAPGGRYCMDIDECQTPGICVNGHCINTEGSFRCLCLGGLAVGTDGRLCMDTHVRSTCYGAIEKGSCARPFPGTITKSECCCANPDHGFGEPCQLCPAKNSAEFQALCSSGLGITTDGRDINECALDPEVCANGVCENLRGSYRCICNLGYEAGASGKECTDVDECALNSLLCDNGWCQNSPGSYSCSCPPGFHFWQDTEICKDVDECLSSPCVNGICQNLAGSYTCKCAPGSRLDPSGTICLDSTKGTCWLKIQENRCEVNLQGASLRSECCATLGAAWGSPCERCEIDPACARGFARMTGVTCDDVNECETFPGVCPNGRCVNTAGSFRCECPEGLMLEASGRLCVDVRLEPCFLRWDEDECGVALPGKYRMDVCCCSIGAAWGAECEACPDPESLEFASLCPRGLGFASRDFLSGRPFYKDVNECKVFPGLCTHGTCRNTVGSFHCACAGGFALDAQEWNCTDIDECRISSDLCGQGACVNTPGSFECECFPGYESGFMLMKDCMDVDECARDPLLCRGGTCSNTDGSYKCQCPPGHELTAEGTACEDIDECSLRDGLCPHGHCVNVIGAFQCSCHAGFQGTPDRQGCVDINECRVRNGGCDVYCINTEGSYRCSCGQGYSLMPDGRACADVDECEENPSVCDQGHCTNVLGGHRCLCYDGYVATPDMRTCVDVDECDLNPHICLHGDCENTKGSFVCHCQLGYMVRKGATGCSDVDECEVGGHNCDSHASCLNIPGSFSCRCLPGWEGHGFECHDLDECISQEHQCSPKGDCLNVPGSYRCTCRQGFTGDGFSCEDRDECAENVDLCDNGQCLNAPGGYRCECEMGFDPTEDHWACQDVDECAQGNLCAFGSCENLPGMFRCICDGGYELDRGGGNCTDINECADPVNCINGVCVNTPGSYLCSCPQDFELNPSGVGCVDTRAGNCFLETHDRGDGGISCSAEIGAGVTRASCCCSLGRAWGNPCELCPVANTTEYRTLCPGGEGFRPNPITVILEDIDECQELPGLCEGGDCVNTFGSFQCACPPGYHLSEHTRICEDIDECSTHSGICGPGTCYNTLGNYTCVCPAEYLQVNGGNNCMDMRKSVCFRHYNGTCQNELAFNVTRKMCCCSYNIGQAWNRPCEACPTPTSPDYQILCGNQAPGFLIDIHTRKPLGERAVPAPSVGTHPPGVCFFPPLPSPPGLFLTSIPPSCPLPPPTHLQLPRNPALKNTFFFFLKRLRHETRLNPGGKGCSEPRSRCTPALCESDNSRDFLEIEFCSCCPGWSAMARSQLTAKIEFCSCCPGWSAVARSLLAAISTSRVQAILLPHPPGSWDYRGAPPQRLAKFGIFSRNGGFTMLARDPSPAAAPGWTCTPSAPPHGGVLSPLVEILLAPHPAHVPALPDIDECSDEPNLCLFGTCSNSPGSFQCLCPPGFVLSDNEHRCFDTRKSFCFTRFEAGKCSVPKAFNTTKTRCCCSKRPGEGWGDPCELCPQEGSAAFQELCPFGHGAVPGPDDSREDVNECAENPGVCTNGICVNTDGSFRCECPLGYSLDFTGINCVDTDECSVGHPCGQGTCTNVIGGFECTCADGFEPGPMMTCEDIDECSLNPLLCAFRCHNTEGSYLCTCPAGYTLREDGAMCRDVDECADGQQDCHARGMECKNLIGTFVCVCPPGMRPLPGSGEGCTDDDECRAQPDLCVNGRCINTEGSFRCNCDEGFQPSPTRTECHDIRQGPCFAEALQAMCQALSSSSEAVTRAECCCGGGRGWGPRCELCPLPGTSAYRKLCPHGSGYTAEGRDVDECRMLAHLCAHGECINSLGSFRCHCQAGYTPDATATTCLDVDECSQVPKPCTFLCKNTKGSFLCSCPRGYLLEEDGRTCKDLDECTSRQHNCQFLCVNTVGAFSCRCPPGFTQRHQACFDNDECSAQPGPCGARGHCHNTPGSFRCECHQGFTLDSSGHGCEDVNECDGPHRCQHGCQNQLGGYRCGCPQGFTQHSQWAQCVDENECALSPPTCGSASCRNTLGGFRCVCPSGFDFDQTLGGCQDVDECAGRRGPCSYSCANTPGGFLCGCPQGFFRAGQGHCVFGLGFSPGPQDAPDKEELLSTEACYECKINGLSARDRPRRSAHRDHQVSLATLDSEALLTLGLNLSHLGQAKRILELRPALEGLEGRVRYVIARGNEQGFFRMRHLRGFSSLQLGRRRPRPGTYQLEVVSNVAGPWGVQPEGQPGPRGQALRLKVQLQLL</sequence>
<dbReference type="EMBL" id="AQIB01154575">
    <property type="status" value="NOT_ANNOTATED_CDS"/>
    <property type="molecule type" value="Genomic_DNA"/>
</dbReference>
<reference evidence="15" key="3">
    <citation type="submission" date="2025-09" db="UniProtKB">
        <authorList>
            <consortium name="Ensembl"/>
        </authorList>
    </citation>
    <scope>IDENTIFICATION</scope>
</reference>
<feature type="domain" description="EGF-like" evidence="13">
    <location>
        <begin position="559"/>
        <end position="599"/>
    </location>
</feature>
<feature type="domain" description="EGF-like" evidence="13">
    <location>
        <begin position="711"/>
        <end position="752"/>
    </location>
</feature>
<feature type="chain" id="PRO_5002344536" evidence="12">
    <location>
        <begin position="32"/>
        <end position="2776"/>
    </location>
</feature>
<feature type="disulfide bond" evidence="11">
    <location>
        <begin position="151"/>
        <end position="161"/>
    </location>
</feature>
<dbReference type="Pfam" id="PF18193">
    <property type="entry name" value="Fibrillin_U_N"/>
    <property type="match status" value="1"/>
</dbReference>
<dbReference type="SMART" id="SM00179">
    <property type="entry name" value="EGF_CA"/>
    <property type="match status" value="34"/>
</dbReference>
<feature type="domain" description="EGF-like" evidence="13">
    <location>
        <begin position="2495"/>
        <end position="2534"/>
    </location>
</feature>
<gene>
    <name evidence="15" type="primary">FBN3</name>
</gene>
<dbReference type="PROSITE" id="PS00010">
    <property type="entry name" value="ASX_HYDROXYL"/>
    <property type="match status" value="32"/>
</dbReference>
<dbReference type="EMBL" id="AQIB01154573">
    <property type="status" value="NOT_ANNOTATED_CDS"/>
    <property type="molecule type" value="Genomic_DNA"/>
</dbReference>
<dbReference type="EMBL" id="AQIB01154578">
    <property type="status" value="NOT_ANNOTATED_CDS"/>
    <property type="molecule type" value="Genomic_DNA"/>
</dbReference>
<dbReference type="SMART" id="SM00181">
    <property type="entry name" value="EGF"/>
    <property type="match status" value="37"/>
</dbReference>
<feature type="domain" description="EGF-like" evidence="13">
    <location>
        <begin position="973"/>
        <end position="1014"/>
    </location>
</feature>
<feature type="domain" description="EGF-like" evidence="13">
    <location>
        <begin position="1015"/>
        <end position="1057"/>
    </location>
</feature>
<feature type="domain" description="EGF-like" evidence="13">
    <location>
        <begin position="2174"/>
        <end position="2218"/>
    </location>
</feature>
<comment type="similarity">
    <text evidence="2">Belongs to the fibrillin family.</text>
</comment>